<dbReference type="AlphaFoldDB" id="A0A1G9UBU1"/>
<dbReference type="EMBL" id="LT629701">
    <property type="protein sequence ID" value="SDM57406.1"/>
    <property type="molecule type" value="Genomic_DNA"/>
</dbReference>
<dbReference type="InterPro" id="IPR037407">
    <property type="entry name" value="MLP_fam"/>
</dbReference>
<dbReference type="STRING" id="211114.SAMN04489726_2321"/>
<dbReference type="Proteomes" id="UP000183376">
    <property type="component" value="Chromosome I"/>
</dbReference>
<dbReference type="PANTHER" id="PTHR38444">
    <property type="entry name" value="ENTEROBACTIN BIOSYNTHESIS PROTEIN YBDZ"/>
    <property type="match status" value="1"/>
</dbReference>
<feature type="domain" description="MbtH-like" evidence="1">
    <location>
        <begin position="3"/>
        <end position="53"/>
    </location>
</feature>
<dbReference type="GO" id="GO:0005829">
    <property type="term" value="C:cytosol"/>
    <property type="evidence" value="ECO:0007669"/>
    <property type="project" value="TreeGrafter"/>
</dbReference>
<evidence type="ECO:0000259" key="1">
    <source>
        <dbReference type="SMART" id="SM00923"/>
    </source>
</evidence>
<dbReference type="PANTHER" id="PTHR38444:SF1">
    <property type="entry name" value="ENTEROBACTIN BIOSYNTHESIS PROTEIN YBDZ"/>
    <property type="match status" value="1"/>
</dbReference>
<dbReference type="Gene3D" id="3.90.820.10">
    <property type="entry name" value="Structural Genomics, Unknown Function 30-nov-00 1gh9 Mol_id"/>
    <property type="match status" value="1"/>
</dbReference>
<keyword evidence="3" id="KW-1185">Reference proteome</keyword>
<dbReference type="eggNOG" id="COG3251">
    <property type="taxonomic scope" value="Bacteria"/>
</dbReference>
<dbReference type="RefSeq" id="WP_030432103.1">
    <property type="nucleotide sequence ID" value="NZ_JOEF01000023.1"/>
</dbReference>
<dbReference type="SMART" id="SM00923">
    <property type="entry name" value="MbtH"/>
    <property type="match status" value="1"/>
</dbReference>
<dbReference type="Pfam" id="PF03621">
    <property type="entry name" value="MbtH"/>
    <property type="match status" value="1"/>
</dbReference>
<dbReference type="SUPFAM" id="SSF160582">
    <property type="entry name" value="MbtH-like"/>
    <property type="match status" value="1"/>
</dbReference>
<gene>
    <name evidence="2" type="ORF">SAMN04489726_2321</name>
</gene>
<evidence type="ECO:0000313" key="2">
    <source>
        <dbReference type="EMBL" id="SDM57406.1"/>
    </source>
</evidence>
<proteinExistence type="predicted"/>
<name>A0A1G9UBU1_ALLAB</name>
<dbReference type="InterPro" id="IPR038020">
    <property type="entry name" value="MbtH-like_sf"/>
</dbReference>
<organism evidence="2 3">
    <name type="scientific">Allokutzneria albata</name>
    <name type="common">Kibdelosporangium albatum</name>
    <dbReference type="NCBI Taxonomy" id="211114"/>
    <lineage>
        <taxon>Bacteria</taxon>
        <taxon>Bacillati</taxon>
        <taxon>Actinomycetota</taxon>
        <taxon>Actinomycetes</taxon>
        <taxon>Pseudonocardiales</taxon>
        <taxon>Pseudonocardiaceae</taxon>
        <taxon>Allokutzneria</taxon>
    </lineage>
</organism>
<sequence>MTNPFDDPVGSYSVLINDEGQHSLWRDGVDVPRGWRVVHGGASRESCLRYVDENWTDLRPAGLAARMDNR</sequence>
<dbReference type="GO" id="GO:0019290">
    <property type="term" value="P:siderophore biosynthetic process"/>
    <property type="evidence" value="ECO:0007669"/>
    <property type="project" value="TreeGrafter"/>
</dbReference>
<evidence type="ECO:0000313" key="3">
    <source>
        <dbReference type="Proteomes" id="UP000183376"/>
    </source>
</evidence>
<dbReference type="InterPro" id="IPR005153">
    <property type="entry name" value="MbtH-like_dom"/>
</dbReference>
<accession>A0A1G9UBU1</accession>
<protein>
    <submittedName>
        <fullName evidence="2">MbtH protein</fullName>
    </submittedName>
</protein>
<reference evidence="2 3" key="1">
    <citation type="submission" date="2016-10" db="EMBL/GenBank/DDBJ databases">
        <authorList>
            <person name="de Groot N.N."/>
        </authorList>
    </citation>
    <scope>NUCLEOTIDE SEQUENCE [LARGE SCALE GENOMIC DNA]</scope>
    <source>
        <strain evidence="2 3">DSM 44149</strain>
    </source>
</reference>